<proteinExistence type="predicted"/>
<reference evidence="1" key="1">
    <citation type="submission" date="2022-03" db="EMBL/GenBank/DDBJ databases">
        <title>Genomic analyses of argali, domestic sheep and their hybrids provide insights into chromosomal evolution, heterosis and genetic basis of agronomic traits.</title>
        <authorList>
            <person name="Li M."/>
        </authorList>
    </citation>
    <scope>NUCLEOTIDE SEQUENCE</scope>
    <source>
        <strain evidence="1">F1 hybrid</strain>
    </source>
</reference>
<evidence type="ECO:0000313" key="1">
    <source>
        <dbReference type="EMBL" id="KAI4557928.1"/>
    </source>
</evidence>
<sequence length="1443" mass="158233">MATCGRGLRRALGASPCPTWRRALSDTRGRLKPEYDAVVVGAGHNGLVAVSPPPLRPPSLAPGCVAPGRSAAYLQRFGVNTAVFERRHVIGGAAVTEEIIPGFKFSRASYLLSLLRPQIYSELELKKHGLRLHLRNPYSFTPMLEESAGGKVPRSLLLGTDMAENQKQIAQFSRKDAQAFPKYEAFMDRLALAIDPLLDSAPVDLEAFQQVSLLQRLKMLSTLKPLWQAGCILGAQLPQYHQVLTAPAAKVLDQWFESEPLKATLATDAVIGAMTDPYIPGSGYVLLHHVMGNLEGIRGAWGYVQGGMGALSDAIASSATTHGVSIFTEKTVAKVQVSSGGRVQGVVLQDGSEVRSKVVLSNASPQITFLKLTPQEWLPEEFVARIAQLDTKSPVTKINVAVNRLPDFLAAPNTPRGQPLPHHQCSIHLNCEDTLLVHQAFEDALDGLPSKRPLIELCIPSSLDPTLAPPGCHVISLLTQYTPYTLAGGKAWDEQQRNAYADRVFDCIEAYAPGFKGSVVGRDILTPPDLERVFGLPGGNIFHCAMSLDQLYFARPVPLHSGYRSPLRGLYLCGSGAHPVCRLPGDEVSQLRDGVRCLRDFLPTVETKGEGHHSTHTPQYKVIPAGNLKSGALTPAALEVTTMWFLPAALPLLPLLLLLGQAPPSRSQSLGTMKLRLVGPGSRPEEGRLEVLHQGQWGTVCDDDFALQEATVACRQLGFEGALTWAHSAKYGSGEGPIWLDNVHCVGTESSLDQCSSNGWGVSDCTHSEDVGVVCHPQRQRGYVSERVSNALGPQDRRLEEVRLKPILASTKRQSPVTEGAVEVKYEGHWRQVCDQGWTRNNSRVVCGMLGFPSEAPVDSHYYRKVWDSKMKDPNSRLKSLTKKNSFWIHRVNCLGTEPHMANCQVQVAPAQGKLRPACPGGMHAVVSCVAGPHFRPPKAKPGRKESRAEAFSQQEMKVRLRSGAQVGEGRVEVLVNRQWGTVCDHGWNLISASVVCRQLGFGSAREALFGAQLGQALGPIHLSEVRCRGYERTLGDCPSLEGSQNGCQHDNDAAVRCNIPNMGFRDQVRLAGGRSPEEGVVEVQVEVNGVQRWGAVCSDHWGLSEAMVACRQLGLGFASHAIKDTWYWQGTPGATEVVMSGVRCSGTELALQQCQRHGPVHCSHGTGRFSAGVSCTDSAPDLVMNAQLVQETAYLEDRPLSLLYCAHEENCLSQSADRMDWPYGHRRLLRFSSQIHNLGRADFRPKMGRHSWIWHQCHRHYHSIEVFTHYDLLTLNGSKVAEGHKASFCLEDTNCPTGMQRRYACANFGEQGVTVGCWDTYRHDIDCQWVDITDVGPGDYIFQVVVNPKFEVAESDFSNNMMRCRCKYDGQRVWLHNCHTVLFKLELAPSSQDQLPMRNDAGKPLAAMQPEQLQALGLEQDLGSKCLRLLQSTRPGALEPAV</sequence>
<comment type="caution">
    <text evidence="1">The sequence shown here is derived from an EMBL/GenBank/DDBJ whole genome shotgun (WGS) entry which is preliminary data.</text>
</comment>
<evidence type="ECO:0000313" key="2">
    <source>
        <dbReference type="Proteomes" id="UP001057279"/>
    </source>
</evidence>
<protein>
    <submittedName>
        <fullName evidence="1">Uncharacterized protein</fullName>
    </submittedName>
</protein>
<accession>A0ACB9U555</accession>
<name>A0ACB9U555_9CETA</name>
<organism evidence="1 2">
    <name type="scientific">Ovis ammon polii x Ovis aries</name>
    <dbReference type="NCBI Taxonomy" id="2918886"/>
    <lineage>
        <taxon>Eukaryota</taxon>
        <taxon>Metazoa</taxon>
        <taxon>Chordata</taxon>
        <taxon>Craniata</taxon>
        <taxon>Vertebrata</taxon>
        <taxon>Euteleostomi</taxon>
        <taxon>Mammalia</taxon>
        <taxon>Eutheria</taxon>
        <taxon>Laurasiatheria</taxon>
        <taxon>Artiodactyla</taxon>
        <taxon>Ruminantia</taxon>
        <taxon>Pecora</taxon>
        <taxon>Bovidae</taxon>
        <taxon>Caprinae</taxon>
        <taxon>Ovis</taxon>
    </lineage>
</organism>
<keyword evidence="2" id="KW-1185">Reference proteome</keyword>
<dbReference type="EMBL" id="CM043049">
    <property type="protein sequence ID" value="KAI4557928.1"/>
    <property type="molecule type" value="Genomic_DNA"/>
</dbReference>
<gene>
    <name evidence="1" type="ORF">MJG53_018681</name>
</gene>
<dbReference type="Proteomes" id="UP001057279">
    <property type="component" value="Linkage Group LG24"/>
</dbReference>